<dbReference type="PIRSF" id="PIRSF002849">
    <property type="entry name" value="AAA_ATPase_chaperone_MoxR_prd"/>
    <property type="match status" value="1"/>
</dbReference>
<feature type="domain" description="AAA+ ATPase" evidence="4">
    <location>
        <begin position="47"/>
        <end position="188"/>
    </location>
</feature>
<dbReference type="EMBL" id="CP074694">
    <property type="protein sequence ID" value="QVL32939.1"/>
    <property type="molecule type" value="Genomic_DNA"/>
</dbReference>
<dbReference type="InterPro" id="IPR027417">
    <property type="entry name" value="P-loop_NTPase"/>
</dbReference>
<dbReference type="Gene3D" id="1.10.8.80">
    <property type="entry name" value="Magnesium chelatase subunit I, C-Terminal domain"/>
    <property type="match status" value="1"/>
</dbReference>
<evidence type="ECO:0000256" key="2">
    <source>
        <dbReference type="ARBA" id="ARBA00022840"/>
    </source>
</evidence>
<dbReference type="RefSeq" id="WP_213497829.1">
    <property type="nucleotide sequence ID" value="NZ_CP074694.1"/>
</dbReference>
<dbReference type="InterPro" id="IPR041628">
    <property type="entry name" value="ChlI/MoxR_AAA_lid"/>
</dbReference>
<proteinExistence type="inferred from homology"/>
<dbReference type="AlphaFoldDB" id="A0A8E6B7K1"/>
<dbReference type="InterPro" id="IPR011703">
    <property type="entry name" value="ATPase_AAA-3"/>
</dbReference>
<keyword evidence="6" id="KW-1185">Reference proteome</keyword>
<organism evidence="5 6">
    <name type="scientific">Telmatocola sphagniphila</name>
    <dbReference type="NCBI Taxonomy" id="1123043"/>
    <lineage>
        <taxon>Bacteria</taxon>
        <taxon>Pseudomonadati</taxon>
        <taxon>Planctomycetota</taxon>
        <taxon>Planctomycetia</taxon>
        <taxon>Gemmatales</taxon>
        <taxon>Gemmataceae</taxon>
    </lineage>
</organism>
<dbReference type="CDD" id="cd00009">
    <property type="entry name" value="AAA"/>
    <property type="match status" value="1"/>
</dbReference>
<dbReference type="PANTHER" id="PTHR42759">
    <property type="entry name" value="MOXR FAMILY PROTEIN"/>
    <property type="match status" value="1"/>
</dbReference>
<dbReference type="Gene3D" id="3.40.50.300">
    <property type="entry name" value="P-loop containing nucleotide triphosphate hydrolases"/>
    <property type="match status" value="1"/>
</dbReference>
<dbReference type="SMART" id="SM00382">
    <property type="entry name" value="AAA"/>
    <property type="match status" value="1"/>
</dbReference>
<dbReference type="Proteomes" id="UP000676194">
    <property type="component" value="Chromosome"/>
</dbReference>
<dbReference type="Pfam" id="PF07726">
    <property type="entry name" value="AAA_3"/>
    <property type="match status" value="1"/>
</dbReference>
<dbReference type="GO" id="GO:0016887">
    <property type="term" value="F:ATP hydrolysis activity"/>
    <property type="evidence" value="ECO:0007669"/>
    <property type="project" value="InterPro"/>
</dbReference>
<dbReference type="KEGG" id="tsph:KIH39_03205"/>
<keyword evidence="1" id="KW-0547">Nucleotide-binding</keyword>
<evidence type="ECO:0000256" key="3">
    <source>
        <dbReference type="ARBA" id="ARBA00061607"/>
    </source>
</evidence>
<evidence type="ECO:0000313" key="5">
    <source>
        <dbReference type="EMBL" id="QVL32939.1"/>
    </source>
</evidence>
<dbReference type="FunFam" id="3.40.50.300:FF:000640">
    <property type="entry name" value="MoxR family ATPase"/>
    <property type="match status" value="1"/>
</dbReference>
<dbReference type="SUPFAM" id="SSF52540">
    <property type="entry name" value="P-loop containing nucleoside triphosphate hydrolases"/>
    <property type="match status" value="1"/>
</dbReference>
<evidence type="ECO:0000313" key="6">
    <source>
        <dbReference type="Proteomes" id="UP000676194"/>
    </source>
</evidence>
<keyword evidence="2" id="KW-0067">ATP-binding</keyword>
<reference evidence="5" key="1">
    <citation type="submission" date="2021-05" db="EMBL/GenBank/DDBJ databases">
        <title>Complete genome sequence of the cellulolytic planctomycete Telmatocola sphagniphila SP2T and characterization of the first cellulase from planctomycetes.</title>
        <authorList>
            <person name="Rakitin A.L."/>
            <person name="Beletsky A.V."/>
            <person name="Naumoff D.G."/>
            <person name="Kulichevskaya I.S."/>
            <person name="Mardanov A.V."/>
            <person name="Ravin N.V."/>
            <person name="Dedysh S.N."/>
        </authorList>
    </citation>
    <scope>NUCLEOTIDE SEQUENCE</scope>
    <source>
        <strain evidence="5">SP2T</strain>
    </source>
</reference>
<dbReference type="Pfam" id="PF17863">
    <property type="entry name" value="AAA_lid_2"/>
    <property type="match status" value="1"/>
</dbReference>
<dbReference type="PANTHER" id="PTHR42759:SF1">
    <property type="entry name" value="MAGNESIUM-CHELATASE SUBUNIT CHLD"/>
    <property type="match status" value="1"/>
</dbReference>
<accession>A0A8E6B7K1</accession>
<dbReference type="InterPro" id="IPR050764">
    <property type="entry name" value="CbbQ/NirQ/NorQ/GpvN"/>
</dbReference>
<sequence>MSLPVTETSFDPVRSTQQLCLRSIEQMNKVVVGMDDVIQQMLIAILAGGHVLLEGVPGVAKTTLSKLFARILGCEYQRIQFTPDLLPSDVTGTSIFDRRTNDFVLRKGPIFCQILLADEINRAPAKTQSALLEAMQEYQVTVDGQTLSLPQPFFVLATQNPVEQEGVYRLPEAQLDRFLIKIQVGYPDHRAEVRMLQVHSKELVELQQQTTPAELLQIRSRLGEVFGKPELFDYIVKLSEESRTHPDLLLGASPRASLNILKSARARALTQGRNYFTHEDVQVVTPLVLGHRLIIRPEAELEGKQISDIVKDLLASVPVVTSV</sequence>
<evidence type="ECO:0000259" key="4">
    <source>
        <dbReference type="SMART" id="SM00382"/>
    </source>
</evidence>
<gene>
    <name evidence="5" type="ORF">KIH39_03205</name>
</gene>
<evidence type="ECO:0000256" key="1">
    <source>
        <dbReference type="ARBA" id="ARBA00022741"/>
    </source>
</evidence>
<name>A0A8E6B7K1_9BACT</name>
<dbReference type="InterPro" id="IPR003593">
    <property type="entry name" value="AAA+_ATPase"/>
</dbReference>
<comment type="similarity">
    <text evidence="3">Belongs to the MoxR family.</text>
</comment>
<protein>
    <submittedName>
        <fullName evidence="5">MoxR family ATPase</fullName>
    </submittedName>
</protein>
<dbReference type="GO" id="GO:0005524">
    <property type="term" value="F:ATP binding"/>
    <property type="evidence" value="ECO:0007669"/>
    <property type="project" value="UniProtKB-KW"/>
</dbReference>